<evidence type="ECO:0000313" key="1">
    <source>
        <dbReference type="EMBL" id="KAF7351181.1"/>
    </source>
</evidence>
<protein>
    <submittedName>
        <fullName evidence="1">Uncharacterized protein</fullName>
    </submittedName>
</protein>
<dbReference type="AlphaFoldDB" id="A0A8H6Y2V4"/>
<name>A0A8H6Y2V4_9AGAR</name>
<dbReference type="Proteomes" id="UP000623467">
    <property type="component" value="Unassembled WGS sequence"/>
</dbReference>
<dbReference type="EMBL" id="JACAZH010000013">
    <property type="protein sequence ID" value="KAF7351181.1"/>
    <property type="molecule type" value="Genomic_DNA"/>
</dbReference>
<keyword evidence="2" id="KW-1185">Reference proteome</keyword>
<accession>A0A8H6Y2V4</accession>
<organism evidence="1 2">
    <name type="scientific">Mycena sanguinolenta</name>
    <dbReference type="NCBI Taxonomy" id="230812"/>
    <lineage>
        <taxon>Eukaryota</taxon>
        <taxon>Fungi</taxon>
        <taxon>Dikarya</taxon>
        <taxon>Basidiomycota</taxon>
        <taxon>Agaricomycotina</taxon>
        <taxon>Agaricomycetes</taxon>
        <taxon>Agaricomycetidae</taxon>
        <taxon>Agaricales</taxon>
        <taxon>Marasmiineae</taxon>
        <taxon>Mycenaceae</taxon>
        <taxon>Mycena</taxon>
    </lineage>
</organism>
<proteinExistence type="predicted"/>
<reference evidence="1" key="1">
    <citation type="submission" date="2020-05" db="EMBL/GenBank/DDBJ databases">
        <title>Mycena genomes resolve the evolution of fungal bioluminescence.</title>
        <authorList>
            <person name="Tsai I.J."/>
        </authorList>
    </citation>
    <scope>NUCLEOTIDE SEQUENCE</scope>
    <source>
        <strain evidence="1">160909Yilan</strain>
    </source>
</reference>
<evidence type="ECO:0000313" key="2">
    <source>
        <dbReference type="Proteomes" id="UP000623467"/>
    </source>
</evidence>
<gene>
    <name evidence="1" type="ORF">MSAN_01549000</name>
</gene>
<comment type="caution">
    <text evidence="1">The sequence shown here is derived from an EMBL/GenBank/DDBJ whole genome shotgun (WGS) entry which is preliminary data.</text>
</comment>
<dbReference type="OrthoDB" id="2907484at2759"/>
<sequence>MCLQSPSLLLGLPTELRLQIYDGVVHLPIDCQVAGRPSSKLQQPALPAPVLSISWLSLMLVCKTITEELRDYLLASGNTTYELDIDTLDKRHIIADTVTWRQIPCPPRSVRRLQANLVLHFRTRFWGDGGPAPILSQLYQVLNRFIHNGPLLARQTPLVNHIHLDTLIGMFCPLVISSKYD</sequence>